<evidence type="ECO:0000313" key="3">
    <source>
        <dbReference type="Proteomes" id="UP001164653"/>
    </source>
</evidence>
<sequence>MNVKSSTLNASSAYYFSGNHRLIQKNFLLLIAASASLAFFGMQICCDKNATNSHPSNCNVEQNFTQNTESGKWTYDEMAHKLIFEYGGKSREVEGFSYRLGNALLKVTDKINAGRGV</sequence>
<proteinExistence type="predicted"/>
<keyword evidence="3" id="KW-1185">Reference proteome</keyword>
<dbReference type="Proteomes" id="UP001164653">
    <property type="component" value="Chromosome"/>
</dbReference>
<name>A0A9E8SNZ0_9BACT</name>
<accession>A0A9E8SNZ0</accession>
<keyword evidence="1" id="KW-1133">Transmembrane helix</keyword>
<keyword evidence="1" id="KW-0812">Transmembrane</keyword>
<dbReference type="EMBL" id="CP112998">
    <property type="protein sequence ID" value="WAC14191.1"/>
    <property type="molecule type" value="Genomic_DNA"/>
</dbReference>
<organism evidence="2 3">
    <name type="scientific">Dyadobacter pollutisoli</name>
    <dbReference type="NCBI Taxonomy" id="2910158"/>
    <lineage>
        <taxon>Bacteria</taxon>
        <taxon>Pseudomonadati</taxon>
        <taxon>Bacteroidota</taxon>
        <taxon>Cytophagia</taxon>
        <taxon>Cytophagales</taxon>
        <taxon>Spirosomataceae</taxon>
        <taxon>Dyadobacter</taxon>
    </lineage>
</organism>
<dbReference type="KEGG" id="dpf:ON006_09575"/>
<reference evidence="2" key="1">
    <citation type="submission" date="2022-11" db="EMBL/GenBank/DDBJ databases">
        <title>Dyadobacter pollutisoli sp. nov., isolated from plastic dumped soil.</title>
        <authorList>
            <person name="Kim J.M."/>
            <person name="Kim K.R."/>
            <person name="Lee J.K."/>
            <person name="Hao L."/>
            <person name="Jeon C.O."/>
        </authorList>
    </citation>
    <scope>NUCLEOTIDE SEQUENCE</scope>
    <source>
        <strain evidence="2">U1</strain>
    </source>
</reference>
<evidence type="ECO:0000313" key="2">
    <source>
        <dbReference type="EMBL" id="WAC14191.1"/>
    </source>
</evidence>
<protein>
    <submittedName>
        <fullName evidence="2">Uncharacterized protein</fullName>
    </submittedName>
</protein>
<feature type="transmembrane region" description="Helical" evidence="1">
    <location>
        <begin position="27"/>
        <end position="44"/>
    </location>
</feature>
<evidence type="ECO:0000256" key="1">
    <source>
        <dbReference type="SAM" id="Phobius"/>
    </source>
</evidence>
<dbReference type="RefSeq" id="WP_244824267.1">
    <property type="nucleotide sequence ID" value="NZ_CP112998.1"/>
</dbReference>
<gene>
    <name evidence="2" type="ORF">ON006_09575</name>
</gene>
<dbReference type="AlphaFoldDB" id="A0A9E8SNZ0"/>
<keyword evidence="1" id="KW-0472">Membrane</keyword>